<dbReference type="InterPro" id="IPR050727">
    <property type="entry name" value="GH43_arabinanases"/>
</dbReference>
<dbReference type="InterPro" id="IPR023296">
    <property type="entry name" value="Glyco_hydro_beta-prop_sf"/>
</dbReference>
<name>A0A9D1KI39_9BACT</name>
<evidence type="ECO:0000313" key="3">
    <source>
        <dbReference type="Proteomes" id="UP000886881"/>
    </source>
</evidence>
<comment type="caution">
    <text evidence="2">The sequence shown here is derived from an EMBL/GenBank/DDBJ whole genome shotgun (WGS) entry which is preliminary data.</text>
</comment>
<dbReference type="Pfam" id="PF22847">
    <property type="entry name" value="BT_3657-like_N"/>
    <property type="match status" value="1"/>
</dbReference>
<evidence type="ECO:0000259" key="1">
    <source>
        <dbReference type="Pfam" id="PF22847"/>
    </source>
</evidence>
<dbReference type="CDD" id="cd08984">
    <property type="entry name" value="GH43-like"/>
    <property type="match status" value="1"/>
</dbReference>
<protein>
    <submittedName>
        <fullName evidence="2">Family 43 glycosylhydrolase</fullName>
    </submittedName>
</protein>
<proteinExistence type="predicted"/>
<dbReference type="AlphaFoldDB" id="A0A9D1KI39"/>
<reference evidence="2" key="2">
    <citation type="journal article" date="2021" name="PeerJ">
        <title>Extensive microbial diversity within the chicken gut microbiome revealed by metagenomics and culture.</title>
        <authorList>
            <person name="Gilroy R."/>
            <person name="Ravi A."/>
            <person name="Getino M."/>
            <person name="Pursley I."/>
            <person name="Horton D.L."/>
            <person name="Alikhan N.F."/>
            <person name="Baker D."/>
            <person name="Gharbi K."/>
            <person name="Hall N."/>
            <person name="Watson M."/>
            <person name="Adriaenssens E.M."/>
            <person name="Foster-Nyarko E."/>
            <person name="Jarju S."/>
            <person name="Secka A."/>
            <person name="Antonio M."/>
            <person name="Oren A."/>
            <person name="Chaudhuri R.R."/>
            <person name="La Ragione R."/>
            <person name="Hildebrand F."/>
            <person name="Pallen M.J."/>
        </authorList>
    </citation>
    <scope>NUCLEOTIDE SEQUENCE</scope>
    <source>
        <strain evidence="2">ChiHecec2B26-709</strain>
    </source>
</reference>
<accession>A0A9D1KI39</accession>
<dbReference type="InterPro" id="IPR055133">
    <property type="entry name" value="BT_3657-like_N"/>
</dbReference>
<evidence type="ECO:0000313" key="2">
    <source>
        <dbReference type="EMBL" id="HIT47543.1"/>
    </source>
</evidence>
<dbReference type="Proteomes" id="UP000886881">
    <property type="component" value="Unassembled WGS sequence"/>
</dbReference>
<reference evidence="2" key="1">
    <citation type="submission" date="2020-10" db="EMBL/GenBank/DDBJ databases">
        <authorList>
            <person name="Gilroy R."/>
        </authorList>
    </citation>
    <scope>NUCLEOTIDE SEQUENCE</scope>
    <source>
        <strain evidence="2">ChiHecec2B26-709</strain>
    </source>
</reference>
<feature type="domain" description="Arabinosidase BT-3657-like N-terminal" evidence="1">
    <location>
        <begin position="19"/>
        <end position="102"/>
    </location>
</feature>
<dbReference type="SUPFAM" id="SSF75005">
    <property type="entry name" value="Arabinanase/levansucrase/invertase"/>
    <property type="match status" value="2"/>
</dbReference>
<dbReference type="PANTHER" id="PTHR43301:SF3">
    <property type="entry name" value="ARABINAN ENDO-1,5-ALPHA-L-ARABINOSIDASE A-RELATED"/>
    <property type="match status" value="1"/>
</dbReference>
<organism evidence="2 3">
    <name type="scientific">Candidatus Cryptobacteroides merdipullorum</name>
    <dbReference type="NCBI Taxonomy" id="2840771"/>
    <lineage>
        <taxon>Bacteria</taxon>
        <taxon>Pseudomonadati</taxon>
        <taxon>Bacteroidota</taxon>
        <taxon>Bacteroidia</taxon>
        <taxon>Bacteroidales</taxon>
        <taxon>Candidatus Cryptobacteroides</taxon>
    </lineage>
</organism>
<dbReference type="EMBL" id="DVLC01000122">
    <property type="protein sequence ID" value="HIT47543.1"/>
    <property type="molecule type" value="Genomic_DNA"/>
</dbReference>
<dbReference type="PANTHER" id="PTHR43301">
    <property type="entry name" value="ARABINAN ENDO-1,5-ALPHA-L-ARABINOSIDASE"/>
    <property type="match status" value="1"/>
</dbReference>
<dbReference type="Gene3D" id="2.115.10.20">
    <property type="entry name" value="Glycosyl hydrolase domain, family 43"/>
    <property type="match status" value="2"/>
</dbReference>
<dbReference type="CDD" id="cd08983">
    <property type="entry name" value="GH43_Bt3655-like"/>
    <property type="match status" value="1"/>
</dbReference>
<gene>
    <name evidence="2" type="ORF">IAC35_06770</name>
</gene>
<sequence length="615" mass="69455">MNLLTILAAYIFSYFVGQSDGLHLAWSRDGLNWTPVAENAPLLRPEIGEDRLMRDPSICQGPDGTFHLVWTSSWTDRIIGYASSPDLIHWSRQKAIPVMTHEADAHNCWAPEVFYDEAEDLFYILWATTIPGRHSEVATSESEKGLNHRIYYTTTRDFETFSPTALYFDPGFSVIDAAIARNPHDGEYLMVVKNENSAPAEKNLRVTFSRSLPDGFPTEVSEPIHGDFWAEGPSPLFLEDGSLIVYFDKYRDHEYGAVRSVDGGRIWSEVPPGDLHLPRGIRHGTAFRVSDQVLDRLLAHYANAAPKPLFRDPVYDGAADPSIVRNRETGEWYMFYTDRRANIGDTGGVEWVHGTPIGIAVSDDLARWSYRGQASIGYAPDPEPTYWAPSVIDDGKLYHMYLTYVPGIFADWNHPRHIVHLTSEDLLNWKYESTLKLISEKVIDAEVERLPDGSWRMWYNQEPGGKLIASADSPDLYNWTDNGLVPGIGNCEGPSVFFWKGCWWMVTDEWKGFAVYRSDDAEHWIRQPGNILQKPGKGADDGVAGNHCDVVVRDGRAFIFYFVHPERDGRTSNPDGSPVNTRRSVIQVAELQCSDDMVISCDRDALTVLPQTDRN</sequence>